<dbReference type="InterPro" id="IPR000873">
    <property type="entry name" value="AMP-dep_synth/lig_dom"/>
</dbReference>
<dbReference type="Pfam" id="PF23562">
    <property type="entry name" value="AMP-binding_C_3"/>
    <property type="match status" value="1"/>
</dbReference>
<dbReference type="Gene3D" id="1.10.1200.10">
    <property type="entry name" value="ACP-like"/>
    <property type="match status" value="1"/>
</dbReference>
<dbReference type="InterPro" id="IPR020845">
    <property type="entry name" value="AMP-binding_CS"/>
</dbReference>
<dbReference type="InterPro" id="IPR051414">
    <property type="entry name" value="Adenylate-forming_Reductase"/>
</dbReference>
<evidence type="ECO:0000259" key="4">
    <source>
        <dbReference type="SMART" id="SM00823"/>
    </source>
</evidence>
<dbReference type="SUPFAM" id="SSF56801">
    <property type="entry name" value="Acetyl-CoA synthetase-like"/>
    <property type="match status" value="1"/>
</dbReference>
<dbReference type="PROSITE" id="PS00455">
    <property type="entry name" value="AMP_BINDING"/>
    <property type="match status" value="1"/>
</dbReference>
<dbReference type="InterPro" id="IPR013120">
    <property type="entry name" value="FAR_NAD-bd"/>
</dbReference>
<protein>
    <recommendedName>
        <fullName evidence="4">Polyketide synthase-like phosphopantetheine-binding domain-containing protein</fullName>
    </recommendedName>
</protein>
<dbReference type="InterPro" id="IPR036736">
    <property type="entry name" value="ACP-like_sf"/>
</dbReference>
<dbReference type="Gene3D" id="3.40.50.12780">
    <property type="entry name" value="N-terminal domain of ligase-like"/>
    <property type="match status" value="1"/>
</dbReference>
<proteinExistence type="predicted"/>
<dbReference type="SMART" id="SM00823">
    <property type="entry name" value="PKS_PP"/>
    <property type="match status" value="1"/>
</dbReference>
<comment type="caution">
    <text evidence="5">The sequence shown here is derived from an EMBL/GenBank/DDBJ whole genome shotgun (WGS) entry which is preliminary data.</text>
</comment>
<dbReference type="GO" id="GO:0031177">
    <property type="term" value="F:phosphopantetheine binding"/>
    <property type="evidence" value="ECO:0007669"/>
    <property type="project" value="InterPro"/>
</dbReference>
<dbReference type="Pfam" id="PF07993">
    <property type="entry name" value="NAD_binding_4"/>
    <property type="match status" value="1"/>
</dbReference>
<keyword evidence="3" id="KW-0521">NADP</keyword>
<dbReference type="EMBL" id="JAGPNK010000017">
    <property type="protein sequence ID" value="KAH7305946.1"/>
    <property type="molecule type" value="Genomic_DNA"/>
</dbReference>
<dbReference type="PANTHER" id="PTHR43439">
    <property type="entry name" value="PHENYLACETATE-COENZYME A LIGASE"/>
    <property type="match status" value="1"/>
</dbReference>
<dbReference type="InterPro" id="IPR036291">
    <property type="entry name" value="NAD(P)-bd_dom_sf"/>
</dbReference>
<sequence>MARVVTSLEQATTEGGYMSSAPVIRLSERHPKPKTINELILQRAEVIPDQLLIAYPDENSEWVEYTARDLDNFADEVAKKLSHLGLKPREKTSAKSEVVALLGPSSLDYAISMIALSRMGFAVLFLSTRLSTEAYAALMDKTGCEKIVTTEPWSQTVAELQSIRPLESFPLLGRKGYTEITEPRFVREAELVDEPSCVAFIIHSSGSTGFPKPIFQTHSACLGNYALGSGLRAMITTPLFHNSGISTFFRGVTAYQKTAFTNAALPLTNQNLVAAMRAMKPESFHAVPYTLKLLAESEEGIEELIKCKVVIVGGSPTPDDLGDLLVKKGVCLISHYGQTEMGQLMISKRERNDPTWNYLRPLPKVKPYLFFAPLGDNQYECVVLDGLPTKVMSNSDDPPNSYYTRDCFSPHPTIPDAWKFVGRLDDRITLVNGEKVLPVPIENRIRQDEIVHECLVFGVGRAFPGLLVVASESTSSIEREKYLDFLAPSLEAANKSAEKFSQIPREMVEVLPYGTQYPRTDKGTMIRAATYKQFATLIDAVYTRFETPDTDSGGDTRVRLDQEGLIDYLSTLFKEKIKIHCLEPDTDFFSAGMDSLQAIMTRGYLMRQLDLGGQALGNNIAFEYPSIRKLAIFLHSLASGTSFEQGDDISVMRQLVQKYGNFEPFVGGPATPSSDVVLLTGATGSLGAHILSQLIELSHVKHVYCLVRAADSADAMSRVCSSLSSRGLDHIAPPNHAFSKIIALPSDLGQQDLGLSSYILAQLRASVTSVIHCAWPVNFNLSVTSMEPHIRGTRNLIDLCLSVPFYQPARFAFVSSVSAAAAIPVPATVPETYIDDPSHAQPIGYARSKWVAEHICRLAAASTGIDARVLRSGQIVGDSMKGIWNATEAISLMIQSAVTIGALPALNETPSWIPVDICAQAAIELSGTDKPFAKSIDLDGGRDGPDVVYHMQNPRTFFWTEDLLPALRESGLEFEVVSQREWVSRLRHGDQDALKNPAIKLLDFFAEKYDNDKPGRRGLSFDTSRTECRSQAIGSKFDIINSGILRKCIEQWRKRDW</sequence>
<dbReference type="InterPro" id="IPR020806">
    <property type="entry name" value="PKS_PP-bd"/>
</dbReference>
<keyword evidence="1" id="KW-0596">Phosphopantetheine</keyword>
<gene>
    <name evidence="5" type="ORF">B0I35DRAFT_399895</name>
</gene>
<dbReference type="SUPFAM" id="SSF47336">
    <property type="entry name" value="ACP-like"/>
    <property type="match status" value="1"/>
</dbReference>
<feature type="domain" description="Polyketide synthase-like phosphopantetheine-binding" evidence="4">
    <location>
        <begin position="569"/>
        <end position="638"/>
    </location>
</feature>
<keyword evidence="2" id="KW-0597">Phosphoprotein</keyword>
<dbReference type="Proteomes" id="UP000813444">
    <property type="component" value="Unassembled WGS sequence"/>
</dbReference>
<dbReference type="InterPro" id="IPR042099">
    <property type="entry name" value="ANL_N_sf"/>
</dbReference>
<reference evidence="5" key="1">
    <citation type="journal article" date="2021" name="Nat. Commun.">
        <title>Genetic determinants of endophytism in the Arabidopsis root mycobiome.</title>
        <authorList>
            <person name="Mesny F."/>
            <person name="Miyauchi S."/>
            <person name="Thiergart T."/>
            <person name="Pickel B."/>
            <person name="Atanasova L."/>
            <person name="Karlsson M."/>
            <person name="Huettel B."/>
            <person name="Barry K.W."/>
            <person name="Haridas S."/>
            <person name="Chen C."/>
            <person name="Bauer D."/>
            <person name="Andreopoulos W."/>
            <person name="Pangilinan J."/>
            <person name="LaButti K."/>
            <person name="Riley R."/>
            <person name="Lipzen A."/>
            <person name="Clum A."/>
            <person name="Drula E."/>
            <person name="Henrissat B."/>
            <person name="Kohler A."/>
            <person name="Grigoriev I.V."/>
            <person name="Martin F.M."/>
            <person name="Hacquard S."/>
        </authorList>
    </citation>
    <scope>NUCLEOTIDE SEQUENCE</scope>
    <source>
        <strain evidence="5">MPI-CAGE-CH-0235</strain>
    </source>
</reference>
<dbReference type="Pfam" id="PF00501">
    <property type="entry name" value="AMP-binding"/>
    <property type="match status" value="1"/>
</dbReference>
<evidence type="ECO:0000256" key="1">
    <source>
        <dbReference type="ARBA" id="ARBA00022450"/>
    </source>
</evidence>
<dbReference type="OrthoDB" id="429813at2759"/>
<organism evidence="5 6">
    <name type="scientific">Stachybotrys elegans</name>
    <dbReference type="NCBI Taxonomy" id="80388"/>
    <lineage>
        <taxon>Eukaryota</taxon>
        <taxon>Fungi</taxon>
        <taxon>Dikarya</taxon>
        <taxon>Ascomycota</taxon>
        <taxon>Pezizomycotina</taxon>
        <taxon>Sordariomycetes</taxon>
        <taxon>Hypocreomycetidae</taxon>
        <taxon>Hypocreales</taxon>
        <taxon>Stachybotryaceae</taxon>
        <taxon>Stachybotrys</taxon>
    </lineage>
</organism>
<evidence type="ECO:0000313" key="5">
    <source>
        <dbReference type="EMBL" id="KAH7305946.1"/>
    </source>
</evidence>
<evidence type="ECO:0000256" key="3">
    <source>
        <dbReference type="ARBA" id="ARBA00022857"/>
    </source>
</evidence>
<keyword evidence="6" id="KW-1185">Reference proteome</keyword>
<dbReference type="InterPro" id="IPR009081">
    <property type="entry name" value="PP-bd_ACP"/>
</dbReference>
<evidence type="ECO:0000313" key="6">
    <source>
        <dbReference type="Proteomes" id="UP000813444"/>
    </source>
</evidence>
<dbReference type="SUPFAM" id="SSF51735">
    <property type="entry name" value="NAD(P)-binding Rossmann-fold domains"/>
    <property type="match status" value="1"/>
</dbReference>
<evidence type="ECO:0000256" key="2">
    <source>
        <dbReference type="ARBA" id="ARBA00022553"/>
    </source>
</evidence>
<dbReference type="AlphaFoldDB" id="A0A8K0WLA4"/>
<dbReference type="Pfam" id="PF00550">
    <property type="entry name" value="PP-binding"/>
    <property type="match status" value="1"/>
</dbReference>
<name>A0A8K0WLA4_9HYPO</name>
<dbReference type="Gene3D" id="3.40.50.720">
    <property type="entry name" value="NAD(P)-binding Rossmann-like Domain"/>
    <property type="match status" value="1"/>
</dbReference>
<dbReference type="PANTHER" id="PTHR43439:SF2">
    <property type="entry name" value="ENZYME, PUTATIVE (JCVI)-RELATED"/>
    <property type="match status" value="1"/>
</dbReference>
<accession>A0A8K0WLA4</accession>